<organism evidence="1 2">
    <name type="scientific">Melissococcus plutonius</name>
    <dbReference type="NCBI Taxonomy" id="33970"/>
    <lineage>
        <taxon>Bacteria</taxon>
        <taxon>Bacillati</taxon>
        <taxon>Bacillota</taxon>
        <taxon>Bacilli</taxon>
        <taxon>Lactobacillales</taxon>
        <taxon>Enterococcaceae</taxon>
        <taxon>Melissococcus</taxon>
    </lineage>
</organism>
<proteinExistence type="predicted"/>
<reference evidence="1 2" key="1">
    <citation type="submission" date="2018-01" db="EMBL/GenBank/DDBJ databases">
        <title>Whole genome sequence of Melissococcus plutonius DAT561.</title>
        <authorList>
            <person name="Okumura K."/>
            <person name="Takamatsu D."/>
            <person name="Okura M."/>
        </authorList>
    </citation>
    <scope>NUCLEOTIDE SEQUENCE [LARGE SCALE GENOMIC DNA]</scope>
    <source>
        <strain evidence="1 2">DAT561</strain>
    </source>
</reference>
<dbReference type="OMA" id="NCHFEYQ"/>
<protein>
    <submittedName>
        <fullName evidence="1">Uncharacterized protein</fullName>
    </submittedName>
</protein>
<gene>
    <name evidence="1" type="ORF">DAT561_1618</name>
</gene>
<dbReference type="AlphaFoldDB" id="A0A2Z5Y4H5"/>
<name>A0A2Z5Y4H5_9ENTE</name>
<sequence length="113" mass="13089">MESSNENNKDVSSIEEKFQSILLSTGNINREYLIRDIIFATDRVFADLYASKTNPNDVFKRIYFQLKEIAYSYKADAVINCHFEQRSALYEGEKVTEIFAYGTVIQFTQTTFA</sequence>
<dbReference type="Gene3D" id="3.30.110.70">
    <property type="entry name" value="Hypothetical protein apc22750. Chain B"/>
    <property type="match status" value="1"/>
</dbReference>
<evidence type="ECO:0000313" key="1">
    <source>
        <dbReference type="EMBL" id="BBC61699.1"/>
    </source>
</evidence>
<accession>A0A2Z5Y4H5</accession>
<dbReference type="RefSeq" id="WP_013774673.1">
    <property type="nucleotide sequence ID" value="NZ_AP018492.1"/>
</dbReference>
<evidence type="ECO:0000313" key="2">
    <source>
        <dbReference type="Proteomes" id="UP000269226"/>
    </source>
</evidence>
<dbReference type="Proteomes" id="UP000269226">
    <property type="component" value="Chromosome"/>
</dbReference>
<dbReference type="EMBL" id="AP018492">
    <property type="protein sequence ID" value="BBC61699.1"/>
    <property type="molecule type" value="Genomic_DNA"/>
</dbReference>
<dbReference type="SUPFAM" id="SSF117782">
    <property type="entry name" value="YbjQ-like"/>
    <property type="match status" value="1"/>
</dbReference>
<dbReference type="InterPro" id="IPR035439">
    <property type="entry name" value="UPF0145_dom_sf"/>
</dbReference>
<dbReference type="GeneID" id="57044148"/>